<reference evidence="13" key="1">
    <citation type="submission" date="2021-01" db="EMBL/GenBank/DDBJ databases">
        <authorList>
            <person name="Corre E."/>
            <person name="Pelletier E."/>
            <person name="Niang G."/>
            <person name="Scheremetjew M."/>
            <person name="Finn R."/>
            <person name="Kale V."/>
            <person name="Holt S."/>
            <person name="Cochrane G."/>
            <person name="Meng A."/>
            <person name="Brown T."/>
            <person name="Cohen L."/>
        </authorList>
    </citation>
    <scope>NUCLEOTIDE SEQUENCE</scope>
    <source>
        <strain evidence="13">RCC3387</strain>
    </source>
</reference>
<keyword evidence="5" id="KW-0479">Metal-binding</keyword>
<dbReference type="EMBL" id="HBGW01081343">
    <property type="protein sequence ID" value="CAD9633815.1"/>
    <property type="molecule type" value="Transcribed_RNA"/>
</dbReference>
<dbReference type="GO" id="GO:0046210">
    <property type="term" value="P:nitric oxide catabolic process"/>
    <property type="evidence" value="ECO:0007669"/>
    <property type="project" value="TreeGrafter"/>
</dbReference>
<dbReference type="AlphaFoldDB" id="A0A7S2VIZ2"/>
<evidence type="ECO:0000256" key="8">
    <source>
        <dbReference type="ARBA" id="ARBA00048649"/>
    </source>
</evidence>
<feature type="domain" description="Globin" evidence="11">
    <location>
        <begin position="1"/>
        <end position="139"/>
    </location>
</feature>
<dbReference type="GO" id="GO:0009636">
    <property type="term" value="P:response to toxic substance"/>
    <property type="evidence" value="ECO:0007669"/>
    <property type="project" value="UniProtKB-KW"/>
</dbReference>
<dbReference type="InterPro" id="IPR000971">
    <property type="entry name" value="Globin"/>
</dbReference>
<dbReference type="GO" id="GO:0020037">
    <property type="term" value="F:heme binding"/>
    <property type="evidence" value="ECO:0007669"/>
    <property type="project" value="InterPro"/>
</dbReference>
<keyword evidence="10" id="KW-0813">Transport</keyword>
<dbReference type="GO" id="GO:0071949">
    <property type="term" value="F:FAD binding"/>
    <property type="evidence" value="ECO:0007669"/>
    <property type="project" value="TreeGrafter"/>
</dbReference>
<evidence type="ECO:0000256" key="1">
    <source>
        <dbReference type="ARBA" id="ARBA00006401"/>
    </source>
</evidence>
<accession>A0A7S2VIZ2</accession>
<dbReference type="CDD" id="cd08922">
    <property type="entry name" value="FHb-globin"/>
    <property type="match status" value="1"/>
</dbReference>
<dbReference type="GO" id="GO:0005344">
    <property type="term" value="F:oxygen carrier activity"/>
    <property type="evidence" value="ECO:0007669"/>
    <property type="project" value="UniProtKB-KW"/>
</dbReference>
<evidence type="ECO:0000256" key="5">
    <source>
        <dbReference type="ARBA" id="ARBA00022723"/>
    </source>
</evidence>
<comment type="catalytic activity">
    <reaction evidence="8">
        <text>2 nitric oxide + NADH + 2 O2 = 2 nitrate + NAD(+) + H(+)</text>
        <dbReference type="Rhea" id="RHEA:19469"/>
        <dbReference type="ChEBI" id="CHEBI:15378"/>
        <dbReference type="ChEBI" id="CHEBI:15379"/>
        <dbReference type="ChEBI" id="CHEBI:16480"/>
        <dbReference type="ChEBI" id="CHEBI:17632"/>
        <dbReference type="ChEBI" id="CHEBI:57540"/>
        <dbReference type="ChEBI" id="CHEBI:57945"/>
        <dbReference type="EC" id="1.14.12.17"/>
    </reaction>
</comment>
<comment type="similarity">
    <text evidence="1">In the C-terminal section; belongs to the flavoprotein pyridine nucleotide cytochrome reductase family.</text>
</comment>
<dbReference type="SUPFAM" id="SSF63380">
    <property type="entry name" value="Riboflavin synthase domain-like"/>
    <property type="match status" value="1"/>
</dbReference>
<evidence type="ECO:0000256" key="4">
    <source>
        <dbReference type="ARBA" id="ARBA00022617"/>
    </source>
</evidence>
<dbReference type="Gene3D" id="1.10.490.10">
    <property type="entry name" value="Globins"/>
    <property type="match status" value="1"/>
</dbReference>
<evidence type="ECO:0000259" key="12">
    <source>
        <dbReference type="PROSITE" id="PS51384"/>
    </source>
</evidence>
<dbReference type="PROSITE" id="PS51384">
    <property type="entry name" value="FAD_FR"/>
    <property type="match status" value="1"/>
</dbReference>
<dbReference type="PROSITE" id="PS01033">
    <property type="entry name" value="GLOBIN"/>
    <property type="match status" value="1"/>
</dbReference>
<name>A0A7S2VIZ2_9DINO</name>
<feature type="domain" description="FAD-binding FR-type" evidence="12">
    <location>
        <begin position="153"/>
        <end position="253"/>
    </location>
</feature>
<evidence type="ECO:0000256" key="7">
    <source>
        <dbReference type="ARBA" id="ARBA00023027"/>
    </source>
</evidence>
<evidence type="ECO:0000256" key="2">
    <source>
        <dbReference type="ARBA" id="ARBA00012229"/>
    </source>
</evidence>
<keyword evidence="4 10" id="KW-0349">Heme</keyword>
<dbReference type="EC" id="1.14.12.17" evidence="2"/>
<evidence type="ECO:0000313" key="13">
    <source>
        <dbReference type="EMBL" id="CAD9633815.1"/>
    </source>
</evidence>
<protein>
    <recommendedName>
        <fullName evidence="2">nitric oxide dioxygenase</fullName>
        <ecNumber evidence="2">1.14.12.17</ecNumber>
    </recommendedName>
</protein>
<evidence type="ECO:0000256" key="6">
    <source>
        <dbReference type="ARBA" id="ARBA00023004"/>
    </source>
</evidence>
<dbReference type="SUPFAM" id="SSF46458">
    <property type="entry name" value="Globin-like"/>
    <property type="match status" value="1"/>
</dbReference>
<dbReference type="GO" id="GO:0071500">
    <property type="term" value="P:cellular response to nitrosative stress"/>
    <property type="evidence" value="ECO:0007669"/>
    <property type="project" value="TreeGrafter"/>
</dbReference>
<gene>
    <name evidence="13" type="ORF">BRAN1462_LOCUS51637</name>
</gene>
<organism evidence="13">
    <name type="scientific">Zooxanthella nutricula</name>
    <dbReference type="NCBI Taxonomy" id="1333877"/>
    <lineage>
        <taxon>Eukaryota</taxon>
        <taxon>Sar</taxon>
        <taxon>Alveolata</taxon>
        <taxon>Dinophyceae</taxon>
        <taxon>Peridiniales</taxon>
        <taxon>Peridiniales incertae sedis</taxon>
        <taxon>Zooxanthella</taxon>
    </lineage>
</organism>
<comment type="catalytic activity">
    <reaction evidence="9">
        <text>2 nitric oxide + NADPH + 2 O2 = 2 nitrate + NADP(+) + H(+)</text>
        <dbReference type="Rhea" id="RHEA:19465"/>
        <dbReference type="ChEBI" id="CHEBI:15378"/>
        <dbReference type="ChEBI" id="CHEBI:15379"/>
        <dbReference type="ChEBI" id="CHEBI:16480"/>
        <dbReference type="ChEBI" id="CHEBI:17632"/>
        <dbReference type="ChEBI" id="CHEBI:57783"/>
        <dbReference type="ChEBI" id="CHEBI:58349"/>
        <dbReference type="EC" id="1.14.12.17"/>
    </reaction>
</comment>
<keyword evidence="6" id="KW-0408">Iron</keyword>
<dbReference type="Pfam" id="PF00042">
    <property type="entry name" value="Globin"/>
    <property type="match status" value="1"/>
</dbReference>
<dbReference type="GO" id="GO:0019825">
    <property type="term" value="F:oxygen binding"/>
    <property type="evidence" value="ECO:0007669"/>
    <property type="project" value="InterPro"/>
</dbReference>
<sequence>MRCPFHEIVKATVPAVAPRAREIVDDFYPRMFANNPETKAFFNPANQFEEPNRQRMALTNAVLAYASNIDQVDKLADAVAIITHKHAGLGVQAEHYPIVHKNLLASIAHVMGDAVTPEIGEGWSEAVLALAKILIGEEKKLYGMAEARSGGWAGVKDFKVSAKRALTQDCAELTFVPAEGPAVSIDFTPGQFLTVHVKKAGATPRHYTVTSAPGCPYLQCCPKKIGFVSGALHDLEEGDVVGLSPPFGVFALTEKPAVLISAGIGVTPMKAFLQACPEKVALAVHVDKAPETHPFRQEFLDSGVKTHFHYTSRDGRPAAAELVEHMKGHLGDCAFFLCGPSGFVSSVSDALRQGGVEDVYIDAFGPTMSGQ</sequence>
<keyword evidence="3" id="KW-0216">Detoxification</keyword>
<dbReference type="PANTHER" id="PTHR43396">
    <property type="entry name" value="FLAVOHEMOPROTEIN"/>
    <property type="match status" value="1"/>
</dbReference>
<dbReference type="Gene3D" id="2.40.30.10">
    <property type="entry name" value="Translation factors"/>
    <property type="match status" value="1"/>
</dbReference>
<dbReference type="InterPro" id="IPR012292">
    <property type="entry name" value="Globin/Proto"/>
</dbReference>
<keyword evidence="7" id="KW-0520">NAD</keyword>
<evidence type="ECO:0000259" key="11">
    <source>
        <dbReference type="PROSITE" id="PS01033"/>
    </source>
</evidence>
<dbReference type="SUPFAM" id="SSF52343">
    <property type="entry name" value="Ferredoxin reductase-like, C-terminal NADP-linked domain"/>
    <property type="match status" value="1"/>
</dbReference>
<evidence type="ECO:0000256" key="3">
    <source>
        <dbReference type="ARBA" id="ARBA00022575"/>
    </source>
</evidence>
<dbReference type="InterPro" id="IPR017938">
    <property type="entry name" value="Riboflavin_synthase-like_b-brl"/>
</dbReference>
<dbReference type="PANTHER" id="PTHR43396:SF3">
    <property type="entry name" value="FLAVOHEMOPROTEIN"/>
    <property type="match status" value="1"/>
</dbReference>
<dbReference type="Gene3D" id="3.40.50.80">
    <property type="entry name" value="Nucleotide-binding domain of ferredoxin-NADP reductase (FNR) module"/>
    <property type="match status" value="1"/>
</dbReference>
<keyword evidence="10" id="KW-0561">Oxygen transport</keyword>
<proteinExistence type="inferred from homology"/>
<dbReference type="InterPro" id="IPR017927">
    <property type="entry name" value="FAD-bd_FR_type"/>
</dbReference>
<evidence type="ECO:0000256" key="10">
    <source>
        <dbReference type="RuleBase" id="RU000356"/>
    </source>
</evidence>
<evidence type="ECO:0000256" key="9">
    <source>
        <dbReference type="ARBA" id="ARBA00049433"/>
    </source>
</evidence>
<comment type="similarity">
    <text evidence="10">Belongs to the globin family.</text>
</comment>
<dbReference type="InterPro" id="IPR039261">
    <property type="entry name" value="FNR_nucleotide-bd"/>
</dbReference>
<dbReference type="InterPro" id="IPR009050">
    <property type="entry name" value="Globin-like_sf"/>
</dbReference>
<dbReference type="GO" id="GO:0046872">
    <property type="term" value="F:metal ion binding"/>
    <property type="evidence" value="ECO:0007669"/>
    <property type="project" value="UniProtKB-KW"/>
</dbReference>
<dbReference type="GO" id="GO:0008941">
    <property type="term" value="F:nitric oxide dioxygenase NAD(P)H activity"/>
    <property type="evidence" value="ECO:0007669"/>
    <property type="project" value="UniProtKB-EC"/>
</dbReference>